<gene>
    <name evidence="3" type="ORF">Athai_56280</name>
</gene>
<dbReference type="InterPro" id="IPR027417">
    <property type="entry name" value="P-loop_NTPase"/>
</dbReference>
<name>A0A7R7DUN0_9ACTN</name>
<dbReference type="PANTHER" id="PTHR40690">
    <property type="entry name" value="GLL3100 PROTEIN"/>
    <property type="match status" value="1"/>
</dbReference>
<accession>A0A7R7DUN0</accession>
<evidence type="ECO:0000259" key="1">
    <source>
        <dbReference type="Pfam" id="PF07755"/>
    </source>
</evidence>
<dbReference type="Gene3D" id="3.40.50.300">
    <property type="entry name" value="P-loop containing nucleotide triphosphate hydrolases"/>
    <property type="match status" value="1"/>
</dbReference>
<feature type="domain" description="D-glutamate N-acetyltransferase-like C-terminal" evidence="1">
    <location>
        <begin position="146"/>
        <end position="340"/>
    </location>
</feature>
<evidence type="ECO:0000313" key="3">
    <source>
        <dbReference type="EMBL" id="BCJ38125.1"/>
    </source>
</evidence>
<dbReference type="InterPro" id="IPR011669">
    <property type="entry name" value="DgcN-like"/>
</dbReference>
<dbReference type="Gene3D" id="3.40.50.720">
    <property type="entry name" value="NAD(P)-binding Rossmann-like Domain"/>
    <property type="match status" value="1"/>
</dbReference>
<dbReference type="KEGG" id="atl:Athai_56280"/>
<organism evidence="3 4">
    <name type="scientific">Actinocatenispora thailandica</name>
    <dbReference type="NCBI Taxonomy" id="227318"/>
    <lineage>
        <taxon>Bacteria</taxon>
        <taxon>Bacillati</taxon>
        <taxon>Actinomycetota</taxon>
        <taxon>Actinomycetes</taxon>
        <taxon>Micromonosporales</taxon>
        <taxon>Micromonosporaceae</taxon>
        <taxon>Actinocatenispora</taxon>
    </lineage>
</organism>
<dbReference type="RefSeq" id="WP_203964211.1">
    <property type="nucleotide sequence ID" value="NZ_AP023355.1"/>
</dbReference>
<dbReference type="Pfam" id="PF17396">
    <property type="entry name" value="DUF1611_N"/>
    <property type="match status" value="1"/>
</dbReference>
<evidence type="ECO:0000259" key="2">
    <source>
        <dbReference type="Pfam" id="PF17396"/>
    </source>
</evidence>
<reference evidence="3 4" key="1">
    <citation type="submission" date="2020-08" db="EMBL/GenBank/DDBJ databases">
        <title>Whole genome shotgun sequence of Actinocatenispora thailandica NBRC 105041.</title>
        <authorList>
            <person name="Komaki H."/>
            <person name="Tamura T."/>
        </authorList>
    </citation>
    <scope>NUCLEOTIDE SEQUENCE [LARGE SCALE GENOMIC DNA]</scope>
    <source>
        <strain evidence="3 4">NBRC 105041</strain>
    </source>
</reference>
<dbReference type="Pfam" id="PF07755">
    <property type="entry name" value="DUF1611"/>
    <property type="match status" value="1"/>
</dbReference>
<feature type="domain" description="D-glutamate N-acetyltransferase-like N-terminal" evidence="2">
    <location>
        <begin position="38"/>
        <end position="132"/>
    </location>
</feature>
<dbReference type="PANTHER" id="PTHR40690:SF1">
    <property type="entry name" value="DUF1611 DOMAIN-CONTAINING PROTEIN"/>
    <property type="match status" value="1"/>
</dbReference>
<proteinExistence type="predicted"/>
<dbReference type="AlphaFoldDB" id="A0A7R7DUN0"/>
<dbReference type="EMBL" id="AP023355">
    <property type="protein sequence ID" value="BCJ38125.1"/>
    <property type="molecule type" value="Genomic_DNA"/>
</dbReference>
<evidence type="ECO:0008006" key="5">
    <source>
        <dbReference type="Google" id="ProtNLM"/>
    </source>
</evidence>
<dbReference type="PIRSF" id="PIRSF026760">
    <property type="entry name" value="UCP026760"/>
    <property type="match status" value="1"/>
</dbReference>
<keyword evidence="4" id="KW-1185">Reference proteome</keyword>
<dbReference type="InterPro" id="IPR035402">
    <property type="entry name" value="DgcN-like_N"/>
</dbReference>
<dbReference type="SUPFAM" id="SSF52540">
    <property type="entry name" value="P-loop containing nucleoside triphosphate hydrolases"/>
    <property type="match status" value="1"/>
</dbReference>
<dbReference type="Proteomes" id="UP000611640">
    <property type="component" value="Chromosome"/>
</dbReference>
<dbReference type="InterPro" id="IPR035086">
    <property type="entry name" value="DgcN-like_C"/>
</dbReference>
<evidence type="ECO:0000313" key="4">
    <source>
        <dbReference type="Proteomes" id="UP000611640"/>
    </source>
</evidence>
<protein>
    <recommendedName>
        <fullName evidence="5">DUF1611 domain-containing protein</fullName>
    </recommendedName>
</protein>
<sequence length="348" mass="36357">MRMVIDAEGVFDGTGPKLALGVLRYRSDDVVAVIDSAHSGRTARDRTADPRVPPVPVVDGLDAALRYRPDTFVVGISPMQSTLPAGLRGRILAAFEAKLDVVCGLHHQLGDDPELAAAADRAGRRIWDLRRPPQQDVQVGTGGRTHRPGSRTVLAVGSDCNAGKMTTMVELDREAARRGLSSRFVATGQTGILIAGDGVPADHVVADFLPTLLHQHVCAATDEHDLVFVEGQAALNHPWYSGVSLGLLHGAAPDALVLCHWAGARELGHLPLPIPPLPEVVAMNEAATRWGGGPAARVVAIALATGHLSESAAADALAEASEETGLPAVDVFRSGPAALLDAVLASGR</sequence>